<dbReference type="Pfam" id="PF20659">
    <property type="entry name" value="MS_C"/>
    <property type="match status" value="1"/>
</dbReference>
<dbReference type="FunFam" id="3.20.20.360:FF:000001">
    <property type="entry name" value="Malate synthase"/>
    <property type="match status" value="1"/>
</dbReference>
<proteinExistence type="inferred from homology"/>
<sequence length="515" mass="58241">IPLHGKVNHKTRHIIASEETKSHTIPQNTTHPTPPPHHQQNNKSQNEMQKTNLPDLRQETKHIRDDNTCRGAPPPPPKRQRREKTTGPTDRKMVVNALNSDVKAYMADFEATDSNGPTWQNMIQGQVNLYDAIRRQVDFNLGPKEYKLRTDRPPPTLLARTRGWHLVEKHFTVNGERMSGALFDFGLYFFHNAKELVSRGAGPYFYLPKMESHLEARLWNDVFVVAQDYIGIPRGTVRATVLIETINAAFEMDEIIYELRDHSAGLNCGRWDYIFSFIKQFRNHPGFVLPDRSDVTMTVPFMDAYVRLLVATCHRRGVHAMGGMAALIPRKDDAAANEKAMASVRADKLREVRAGHDGTWVAHPALASIASEVFDEYMPTANQTFRRTTPEVTRQDLLNPSVPGKTTEDGIRKNVQVCLLYMEAWLRGVGCSAINYLMEDAATAEVSRSQLWQWARHGATTAEGNIIDKNKVLSVLDDQTNELLSSASKGNKFERAATYLRDEITGNTYSDFLTT</sequence>
<dbReference type="PROSITE" id="PS00510">
    <property type="entry name" value="MALATE_SYNTHASE"/>
    <property type="match status" value="1"/>
</dbReference>
<evidence type="ECO:0000256" key="5">
    <source>
        <dbReference type="ARBA" id="ARBA00022532"/>
    </source>
</evidence>
<evidence type="ECO:0000313" key="15">
    <source>
        <dbReference type="Proteomes" id="UP000272025"/>
    </source>
</evidence>
<dbReference type="Proteomes" id="UP000272025">
    <property type="component" value="Unassembled WGS sequence"/>
</dbReference>
<evidence type="ECO:0000256" key="3">
    <source>
        <dbReference type="ARBA" id="ARBA00012636"/>
    </source>
</evidence>
<name>A0A3N2PID2_SODAK</name>
<dbReference type="InterPro" id="IPR006252">
    <property type="entry name" value="Malate_synthA"/>
</dbReference>
<dbReference type="GeneID" id="39583778"/>
<feature type="domain" description="Malate synthase TIM barrel" evidence="12">
    <location>
        <begin position="156"/>
        <end position="399"/>
    </location>
</feature>
<evidence type="ECO:0000256" key="11">
    <source>
        <dbReference type="SAM" id="MobiDB-lite"/>
    </source>
</evidence>
<feature type="compositionally biased region" description="Basic and acidic residues" evidence="11">
    <location>
        <begin position="56"/>
        <end position="68"/>
    </location>
</feature>
<evidence type="ECO:0000256" key="7">
    <source>
        <dbReference type="ARBA" id="ARBA00023140"/>
    </source>
</evidence>
<dbReference type="InterPro" id="IPR011076">
    <property type="entry name" value="Malate_synth_sf"/>
</dbReference>
<dbReference type="InterPro" id="IPR001465">
    <property type="entry name" value="Malate_synthase_TIM"/>
</dbReference>
<dbReference type="STRING" id="1314773.A0A3N2PID2"/>
<evidence type="ECO:0000256" key="2">
    <source>
        <dbReference type="ARBA" id="ARBA00006394"/>
    </source>
</evidence>
<dbReference type="UniPathway" id="UPA00703">
    <property type="reaction ID" value="UER00720"/>
</dbReference>
<organism evidence="14 15">
    <name type="scientific">Sodiomyces alkalinus (strain CBS 110278 / VKM F-3762 / F11)</name>
    <name type="common">Alkaliphilic filamentous fungus</name>
    <dbReference type="NCBI Taxonomy" id="1314773"/>
    <lineage>
        <taxon>Eukaryota</taxon>
        <taxon>Fungi</taxon>
        <taxon>Dikarya</taxon>
        <taxon>Ascomycota</taxon>
        <taxon>Pezizomycotina</taxon>
        <taxon>Sordariomycetes</taxon>
        <taxon>Hypocreomycetidae</taxon>
        <taxon>Glomerellales</taxon>
        <taxon>Plectosphaerellaceae</taxon>
        <taxon>Sodiomyces</taxon>
    </lineage>
</organism>
<dbReference type="Gene3D" id="1.20.1220.12">
    <property type="entry name" value="Malate synthase, domain III"/>
    <property type="match status" value="1"/>
</dbReference>
<comment type="similarity">
    <text evidence="2 10">Belongs to the malate synthase family.</text>
</comment>
<dbReference type="GO" id="GO:0006097">
    <property type="term" value="P:glyoxylate cycle"/>
    <property type="evidence" value="ECO:0007669"/>
    <property type="project" value="UniProtKB-UniPathway"/>
</dbReference>
<feature type="non-terminal residue" evidence="14">
    <location>
        <position position="1"/>
    </location>
</feature>
<dbReference type="FunFam" id="1.20.1220.12:FF:000001">
    <property type="entry name" value="Malate synthase"/>
    <property type="match status" value="1"/>
</dbReference>
<comment type="pathway">
    <text evidence="10">Carbohydrate metabolism; glyoxylate cycle; (S)-malate from isocitrate: step 2/2.</text>
</comment>
<dbReference type="OrthoDB" id="186072at2759"/>
<comment type="subcellular location">
    <subcellularLocation>
        <location evidence="1">Peroxisome</location>
    </subcellularLocation>
</comment>
<dbReference type="AlphaFoldDB" id="A0A3N2PID2"/>
<feature type="active site" description="Proton donor" evidence="9">
    <location>
        <position position="440"/>
    </location>
</feature>
<dbReference type="GO" id="GO:0004474">
    <property type="term" value="F:malate synthase activity"/>
    <property type="evidence" value="ECO:0007669"/>
    <property type="project" value="UniProtKB-EC"/>
</dbReference>
<evidence type="ECO:0000259" key="12">
    <source>
        <dbReference type="Pfam" id="PF01274"/>
    </source>
</evidence>
<dbReference type="NCBIfam" id="TIGR01344">
    <property type="entry name" value="malate_syn_A"/>
    <property type="match status" value="1"/>
</dbReference>
<evidence type="ECO:0000256" key="6">
    <source>
        <dbReference type="ARBA" id="ARBA00022679"/>
    </source>
</evidence>
<feature type="compositionally biased region" description="Basic residues" evidence="11">
    <location>
        <begin position="1"/>
        <end position="13"/>
    </location>
</feature>
<dbReference type="GO" id="GO:0005782">
    <property type="term" value="C:peroxisomal matrix"/>
    <property type="evidence" value="ECO:0007669"/>
    <property type="project" value="TreeGrafter"/>
</dbReference>
<dbReference type="CDD" id="cd00727">
    <property type="entry name" value="malate_synt_A"/>
    <property type="match status" value="1"/>
</dbReference>
<dbReference type="InterPro" id="IPR046363">
    <property type="entry name" value="MS_N_TIM-barrel_dom"/>
</dbReference>
<dbReference type="EMBL" id="ML119072">
    <property type="protein sequence ID" value="ROT34439.1"/>
    <property type="molecule type" value="Genomic_DNA"/>
</dbReference>
<dbReference type="PIRSF" id="PIRSF001363">
    <property type="entry name" value="Malate_synth"/>
    <property type="match status" value="1"/>
</dbReference>
<feature type="region of interest" description="Disordered" evidence="11">
    <location>
        <begin position="1"/>
        <end position="90"/>
    </location>
</feature>
<dbReference type="GO" id="GO:0006099">
    <property type="term" value="P:tricarboxylic acid cycle"/>
    <property type="evidence" value="ECO:0007669"/>
    <property type="project" value="UniProtKB-KW"/>
</dbReference>
<dbReference type="EC" id="2.3.3.9" evidence="3 10"/>
<evidence type="ECO:0000256" key="10">
    <source>
        <dbReference type="RuleBase" id="RU000555"/>
    </source>
</evidence>
<dbReference type="RefSeq" id="XP_028462245.1">
    <property type="nucleotide sequence ID" value="XM_028615301.1"/>
</dbReference>
<keyword evidence="6 10" id="KW-0808">Transferase</keyword>
<evidence type="ECO:0000256" key="4">
    <source>
        <dbReference type="ARBA" id="ARBA00022435"/>
    </source>
</evidence>
<keyword evidence="4 10" id="KW-0329">Glyoxylate bypass</keyword>
<keyword evidence="15" id="KW-1185">Reference proteome</keyword>
<evidence type="ECO:0000256" key="9">
    <source>
        <dbReference type="PIRSR" id="PIRSR001363-1"/>
    </source>
</evidence>
<dbReference type="InterPro" id="IPR044856">
    <property type="entry name" value="Malate_synth_C_sf"/>
</dbReference>
<dbReference type="PANTHER" id="PTHR42902:SF1">
    <property type="entry name" value="MALATE SYNTHASE 1-RELATED"/>
    <property type="match status" value="1"/>
</dbReference>
<dbReference type="InterPro" id="IPR048355">
    <property type="entry name" value="MS_C"/>
</dbReference>
<evidence type="ECO:0000256" key="8">
    <source>
        <dbReference type="ARBA" id="ARBA00047918"/>
    </source>
</evidence>
<feature type="compositionally biased region" description="Polar residues" evidence="11">
    <location>
        <begin position="43"/>
        <end position="52"/>
    </location>
</feature>
<dbReference type="Gene3D" id="3.20.20.360">
    <property type="entry name" value="Malate synthase, domain 3"/>
    <property type="match status" value="1"/>
</dbReference>
<dbReference type="Pfam" id="PF01274">
    <property type="entry name" value="MS_TIM-barrel"/>
    <property type="match status" value="1"/>
</dbReference>
<evidence type="ECO:0000313" key="14">
    <source>
        <dbReference type="EMBL" id="ROT34439.1"/>
    </source>
</evidence>
<gene>
    <name evidence="14" type="ORF">SODALDRAFT_397542</name>
</gene>
<dbReference type="PANTHER" id="PTHR42902">
    <property type="entry name" value="MALATE SYNTHASE"/>
    <property type="match status" value="1"/>
</dbReference>
<keyword evidence="5 10" id="KW-0816">Tricarboxylic acid cycle</keyword>
<reference evidence="14 15" key="1">
    <citation type="journal article" date="2018" name="Mol. Ecol.">
        <title>The obligate alkalophilic soda-lake fungus Sodiomyces alkalinus has shifted to a protein diet.</title>
        <authorList>
            <person name="Grum-Grzhimaylo A.A."/>
            <person name="Falkoski D.L."/>
            <person name="van den Heuvel J."/>
            <person name="Valero-Jimenez C.A."/>
            <person name="Min B."/>
            <person name="Choi I.G."/>
            <person name="Lipzen A."/>
            <person name="Daum C.G."/>
            <person name="Aanen D.K."/>
            <person name="Tsang A."/>
            <person name="Henrissat B."/>
            <person name="Bilanenko E.N."/>
            <person name="de Vries R.P."/>
            <person name="van Kan J.A.L."/>
            <person name="Grigoriev I.V."/>
            <person name="Debets A.J.M."/>
        </authorList>
    </citation>
    <scope>NUCLEOTIDE SEQUENCE [LARGE SCALE GENOMIC DNA]</scope>
    <source>
        <strain evidence="14 15">F11</strain>
    </source>
</reference>
<comment type="catalytic activity">
    <reaction evidence="8 10">
        <text>glyoxylate + acetyl-CoA + H2O = (S)-malate + CoA + H(+)</text>
        <dbReference type="Rhea" id="RHEA:18181"/>
        <dbReference type="ChEBI" id="CHEBI:15377"/>
        <dbReference type="ChEBI" id="CHEBI:15378"/>
        <dbReference type="ChEBI" id="CHEBI:15589"/>
        <dbReference type="ChEBI" id="CHEBI:36655"/>
        <dbReference type="ChEBI" id="CHEBI:57287"/>
        <dbReference type="ChEBI" id="CHEBI:57288"/>
        <dbReference type="EC" id="2.3.3.9"/>
    </reaction>
</comment>
<evidence type="ECO:0000256" key="1">
    <source>
        <dbReference type="ARBA" id="ARBA00004275"/>
    </source>
</evidence>
<accession>A0A3N2PID2</accession>
<dbReference type="SUPFAM" id="SSF51645">
    <property type="entry name" value="Malate synthase G"/>
    <property type="match status" value="1"/>
</dbReference>
<keyword evidence="7" id="KW-0576">Peroxisome</keyword>
<feature type="active site" description="Proton acceptor" evidence="9">
    <location>
        <position position="160"/>
    </location>
</feature>
<evidence type="ECO:0000259" key="13">
    <source>
        <dbReference type="Pfam" id="PF20659"/>
    </source>
</evidence>
<protein>
    <recommendedName>
        <fullName evidence="3 10">Malate synthase</fullName>
        <ecNumber evidence="3 10">2.3.3.9</ecNumber>
    </recommendedName>
</protein>
<feature type="domain" description="Malate synthase C-terminal" evidence="13">
    <location>
        <begin position="406"/>
        <end position="515"/>
    </location>
</feature>
<dbReference type="InterPro" id="IPR019830">
    <property type="entry name" value="Malate_synthase_CS"/>
</dbReference>